<organism evidence="14 15">
    <name type="scientific">Ferrimonas balearica (strain DSM 9799 / CCM 4581 / KCTC 23876 / PAT)</name>
    <dbReference type="NCBI Taxonomy" id="550540"/>
    <lineage>
        <taxon>Bacteria</taxon>
        <taxon>Pseudomonadati</taxon>
        <taxon>Pseudomonadota</taxon>
        <taxon>Gammaproteobacteria</taxon>
        <taxon>Alteromonadales</taxon>
        <taxon>Ferrimonadaceae</taxon>
        <taxon>Ferrimonas</taxon>
    </lineage>
</organism>
<dbReference type="EMBL" id="CP002209">
    <property type="protein sequence ID" value="ADN76932.1"/>
    <property type="molecule type" value="Genomic_DNA"/>
</dbReference>
<evidence type="ECO:0000313" key="14">
    <source>
        <dbReference type="EMBL" id="ADN76932.1"/>
    </source>
</evidence>
<protein>
    <recommendedName>
        <fullName evidence="16">Peptidase S8 and S53 subtilisin kexin sedolisin</fullName>
    </recommendedName>
</protein>
<evidence type="ECO:0000256" key="1">
    <source>
        <dbReference type="ARBA" id="ARBA00011073"/>
    </source>
</evidence>
<dbReference type="GO" id="GO:0004252">
    <property type="term" value="F:serine-type endopeptidase activity"/>
    <property type="evidence" value="ECO:0007669"/>
    <property type="project" value="UniProtKB-UniRule"/>
</dbReference>
<evidence type="ECO:0000256" key="3">
    <source>
        <dbReference type="ARBA" id="ARBA00022729"/>
    </source>
</evidence>
<dbReference type="Proteomes" id="UP000006683">
    <property type="component" value="Chromosome"/>
</dbReference>
<keyword evidence="2 8" id="KW-0645">Protease</keyword>
<dbReference type="InterPro" id="IPR003137">
    <property type="entry name" value="PA_domain"/>
</dbReference>
<feature type="active site" description="Charge relay system" evidence="7 8">
    <location>
        <position position="687"/>
    </location>
</feature>
<dbReference type="Gene3D" id="3.30.70.80">
    <property type="entry name" value="Peptidase S8 propeptide/proteinase inhibitor I9"/>
    <property type="match status" value="1"/>
</dbReference>
<dbReference type="CDD" id="cd02120">
    <property type="entry name" value="PA_subtilisin_like"/>
    <property type="match status" value="1"/>
</dbReference>
<dbReference type="PROSITE" id="PS00138">
    <property type="entry name" value="SUBTILASE_SER"/>
    <property type="match status" value="1"/>
</dbReference>
<dbReference type="SUPFAM" id="SSF52743">
    <property type="entry name" value="Subtilisin-like"/>
    <property type="match status" value="1"/>
</dbReference>
<dbReference type="CDD" id="cd04852">
    <property type="entry name" value="Peptidases_S8_3"/>
    <property type="match status" value="1"/>
</dbReference>
<sequence>MKIKHLTIATSAALYAAGVLASGQAAPHPSGGITVDPFNLTAEQYAEIQDHQQRLQNRPGLTSGPNQHIGNNAKVPFVYEDGLTGEHTYIIQLDEQPLATYQGGIPGLNATAPGSAPSVFGQSSKLNIHSGDSRNYLQYLSSRQAEVHRAITGTLRTHQPVKQSFQYAFNGMSMSLTQQQAAQVARMAGVRAVTRSTILELHTDVGPQHIGADKIWSGDATAGSGFTGKGVIVGILDTGINSSHPSFAAMGDDGVAIENPWGTGNYVGDCAEAEFASLCNDKLIGVRSYSIITDTYGDPAFRNLHPLAPWEMVRPANGEDYNGHGSHTASTAAGNILFDVPYQMSEAGYGETITGRDTDLVFPRVSGVAPHANLISYQVCWAGGGAAPYSGCPEEVTLMAVEHAIQDGVDVINYSVGGAERLPWASPTELAFLAAREAGISVATSAGNAGHAWMDHVSPWLTSVAATTHGRVLDAGEKRIENFEGGESNPASWGMSAASLTGPYTGPVVSAADYGDGNCDSEFAAGTFAVLPDGTPLAEAPIVVCGRSDQPRIAKSDNVKAGGAGGMILYNTQPDWDYGDSRYQKVSDYYSLPSAHIGNYDGGKILDWLATGTGHRASLTDGSLYTDERPADQLALFSSRGPSTTNPNVMAPSVAAPGVDVFAAYANDRILTLEGFGMNWSMISGTSMASPHVAGAMALIKAVRPDWTPAQIQSALTTTASKVAVEVDDYGNTGPVGFDDAGAGVINVDLAVNATLIQDETVANYHAANPLSGGDVRTLNTPYLVDRDCKGSCSWFRTFTATESGSWNVSAEEVDYVGASLMNLEVTPSQFSLEAGQTQRVMVTATLPDVDFQSDSPIGPGNSAGATFYGKLVLAPADTAKPVQTLPVIAAYDRAALPVIVQADVGRDQGNLLTPSVILPPSGAIDANVYGMVAGETKEYALRMNTLWPWDIVDALPSEESQIGYRMFTVPTGTKRLVVEIAEEDDWARFGSRIDLGKDVNGDSLINWGEETICVSDWRLADYCAINNPEPGVYWYMVSNVKFGTGWWDPYDEAHRIVTNVVMIGDQVTDRLTLSATDSDGVSAQQLQLNWDVAGVGEGETLHAVVELGTDSLNPGDIGMMPVRLQRAEQDVQFTASHDGARVGDVVEFDVVQQANLFGSERNITLSVELPSGLTLIEESLRGNEFATPLIGVDGNRVVLQGTQVSSKDAPRTYEYSTNLDDPMCRLPFSNYPQFVDLPGIGVGQLPAFSNEWDQLFEIPDFVGADTYFPHIPLYGVQAKDTTNIVTIEGDGLMRFDAHALLHLPGYSLASDGARDLMVAPYWRANAVSINESGVDLDTFQPYEYGVYAASLNGGAYMATQWKRMYHAESSGGPWGGLVVDKDTHFDFMTLASSSIDFTPGVYELFFSYAEMDSNLGEHTVGLKGYEGVRGFWYPVNGYHYDDYAINEPEKLGSNLLVCANYQGPESTRAVVRFAALVTPEAVASSLPVTLTAEADGGNTVTRTHSLAVGGNITVFGLADQEMEENTTLSGLTVDYVHSGNRAVALMVEGENVNAEIDGMSFSLTPTEHWHGTSLVTVTVYDAANPQDAASTQFALTVNSDGVEPPQEAPGDSGSSSGSMSWFLLMLLPFAWRRYRA</sequence>
<dbReference type="Gene3D" id="3.50.30.30">
    <property type="match status" value="1"/>
</dbReference>
<dbReference type="GO" id="GO:0006508">
    <property type="term" value="P:proteolysis"/>
    <property type="evidence" value="ECO:0007669"/>
    <property type="project" value="UniProtKB-KW"/>
</dbReference>
<feature type="active site" description="Charge relay system" evidence="7 8">
    <location>
        <position position="237"/>
    </location>
</feature>
<name>E1SRL1_FERBD</name>
<dbReference type="HOGENOM" id="CLU_003205_0_0_6"/>
<dbReference type="InterPro" id="IPR000209">
    <property type="entry name" value="Peptidase_S8/S53_dom"/>
</dbReference>
<keyword evidence="4 8" id="KW-0378">Hydrolase</keyword>
<evidence type="ECO:0000256" key="7">
    <source>
        <dbReference type="PIRSR" id="PIRSR615500-1"/>
    </source>
</evidence>
<dbReference type="InterPro" id="IPR023827">
    <property type="entry name" value="Peptidase_S8_Asp-AS"/>
</dbReference>
<dbReference type="InterPro" id="IPR015500">
    <property type="entry name" value="Peptidase_S8_subtilisin-rel"/>
</dbReference>
<evidence type="ECO:0000256" key="4">
    <source>
        <dbReference type="ARBA" id="ARBA00022801"/>
    </source>
</evidence>
<dbReference type="InterPro" id="IPR034197">
    <property type="entry name" value="Peptidases_S8_3"/>
</dbReference>
<feature type="domain" description="Inhibitor I9" evidence="13">
    <location>
        <begin position="88"/>
        <end position="202"/>
    </location>
</feature>
<dbReference type="eggNOG" id="COG1404">
    <property type="taxonomic scope" value="Bacteria"/>
</dbReference>
<keyword evidence="6" id="KW-0325">Glycoprotein</keyword>
<evidence type="ECO:0000256" key="5">
    <source>
        <dbReference type="ARBA" id="ARBA00022825"/>
    </source>
</evidence>
<dbReference type="InterPro" id="IPR023828">
    <property type="entry name" value="Peptidase_S8_Ser-AS"/>
</dbReference>
<feature type="domain" description="Peptidase S8/S53" evidence="11">
    <location>
        <begin position="228"/>
        <end position="723"/>
    </location>
</feature>
<evidence type="ECO:0000259" key="12">
    <source>
        <dbReference type="Pfam" id="PF02225"/>
    </source>
</evidence>
<feature type="chain" id="PRO_5003151368" description="Peptidase S8 and S53 subtilisin kexin sedolisin" evidence="10">
    <location>
        <begin position="22"/>
        <end position="1637"/>
    </location>
</feature>
<keyword evidence="5 8" id="KW-0720">Serine protease</keyword>
<dbReference type="OrthoDB" id="614750at2"/>
<feature type="active site" description="Charge relay system" evidence="7 8">
    <location>
        <position position="324"/>
    </location>
</feature>
<dbReference type="InterPro" id="IPR036852">
    <property type="entry name" value="Peptidase_S8/S53_dom_sf"/>
</dbReference>
<evidence type="ECO:0000256" key="2">
    <source>
        <dbReference type="ARBA" id="ARBA00022670"/>
    </source>
</evidence>
<dbReference type="Pfam" id="PF05922">
    <property type="entry name" value="Inhibitor_I9"/>
    <property type="match status" value="1"/>
</dbReference>
<evidence type="ECO:0000256" key="9">
    <source>
        <dbReference type="RuleBase" id="RU003355"/>
    </source>
</evidence>
<reference evidence="14 15" key="1">
    <citation type="journal article" date="2010" name="Stand. Genomic Sci.">
        <title>Complete genome sequence of Ferrimonas balearica type strain (PAT).</title>
        <authorList>
            <person name="Nolan M."/>
            <person name="Sikorski J."/>
            <person name="Davenport K."/>
            <person name="Lucas S."/>
            <person name="Glavina Del Rio T."/>
            <person name="Tice H."/>
            <person name="Cheng J."/>
            <person name="Goodwin L."/>
            <person name="Pitluck S."/>
            <person name="Liolios K."/>
            <person name="Ivanova N."/>
            <person name="Mavromatis K."/>
            <person name="Ovchinnikova G."/>
            <person name="Pati A."/>
            <person name="Chen A."/>
            <person name="Palaniappan K."/>
            <person name="Land M."/>
            <person name="Hauser L."/>
            <person name="Chang Y."/>
            <person name="Jeffries C."/>
            <person name="Tapia R."/>
            <person name="Brettin T."/>
            <person name="Detter J."/>
            <person name="Han C."/>
            <person name="Yasawong M."/>
            <person name="Rohde M."/>
            <person name="Tindall B."/>
            <person name="Goker M."/>
            <person name="Woyke T."/>
            <person name="Bristow J."/>
            <person name="Eisen J."/>
            <person name="Markowitz V."/>
            <person name="Hugenholtz P."/>
            <person name="Kyrpides N."/>
            <person name="Klenk H."/>
            <person name="Lapidus A."/>
        </authorList>
    </citation>
    <scope>NUCLEOTIDE SEQUENCE [LARGE SCALE GENOMIC DNA]</scope>
    <source>
        <strain evidence="15">DSM 9799 / CCM 4581 / KCTC 23876 / PAT</strain>
    </source>
</reference>
<evidence type="ECO:0000256" key="10">
    <source>
        <dbReference type="SAM" id="SignalP"/>
    </source>
</evidence>
<dbReference type="Pfam" id="PF00082">
    <property type="entry name" value="Peptidase_S8"/>
    <property type="match status" value="1"/>
</dbReference>
<evidence type="ECO:0000256" key="6">
    <source>
        <dbReference type="ARBA" id="ARBA00023180"/>
    </source>
</evidence>
<keyword evidence="3 10" id="KW-0732">Signal</keyword>
<accession>E1SRL1</accession>
<evidence type="ECO:0000259" key="11">
    <source>
        <dbReference type="Pfam" id="PF00082"/>
    </source>
</evidence>
<dbReference type="InterPro" id="IPR045051">
    <property type="entry name" value="SBT"/>
</dbReference>
<evidence type="ECO:0008006" key="16">
    <source>
        <dbReference type="Google" id="ProtNLM"/>
    </source>
</evidence>
<dbReference type="KEGG" id="fbl:Fbal_2730"/>
<keyword evidence="15" id="KW-1185">Reference proteome</keyword>
<feature type="signal peptide" evidence="10">
    <location>
        <begin position="1"/>
        <end position="21"/>
    </location>
</feature>
<dbReference type="InterPro" id="IPR037045">
    <property type="entry name" value="S8pro/Inhibitor_I9_sf"/>
</dbReference>
<dbReference type="Gene3D" id="3.40.50.200">
    <property type="entry name" value="Peptidase S8/S53 domain"/>
    <property type="match status" value="1"/>
</dbReference>
<comment type="similarity">
    <text evidence="1 8 9">Belongs to the peptidase S8 family.</text>
</comment>
<dbReference type="PROSITE" id="PS51892">
    <property type="entry name" value="SUBTILASE"/>
    <property type="match status" value="1"/>
</dbReference>
<feature type="domain" description="PA" evidence="12">
    <location>
        <begin position="505"/>
        <end position="603"/>
    </location>
</feature>
<dbReference type="PANTHER" id="PTHR10795">
    <property type="entry name" value="PROPROTEIN CONVERTASE SUBTILISIN/KEXIN"/>
    <property type="match status" value="1"/>
</dbReference>
<evidence type="ECO:0000256" key="8">
    <source>
        <dbReference type="PROSITE-ProRule" id="PRU01240"/>
    </source>
</evidence>
<proteinExistence type="inferred from homology"/>
<dbReference type="GeneID" id="80457739"/>
<dbReference type="PROSITE" id="PS00136">
    <property type="entry name" value="SUBTILASE_ASP"/>
    <property type="match status" value="1"/>
</dbReference>
<dbReference type="Pfam" id="PF02225">
    <property type="entry name" value="PA"/>
    <property type="match status" value="1"/>
</dbReference>
<evidence type="ECO:0000259" key="13">
    <source>
        <dbReference type="Pfam" id="PF05922"/>
    </source>
</evidence>
<dbReference type="NCBIfam" id="TIGR03501">
    <property type="entry name" value="GlyGly_CTERM"/>
    <property type="match status" value="1"/>
</dbReference>
<dbReference type="InterPro" id="IPR020008">
    <property type="entry name" value="GlyGly_CTERM"/>
</dbReference>
<dbReference type="InterPro" id="IPR010259">
    <property type="entry name" value="S8pro/Inhibitor_I9"/>
</dbReference>
<dbReference type="RefSeq" id="WP_013346238.1">
    <property type="nucleotide sequence ID" value="NC_014541.1"/>
</dbReference>
<gene>
    <name evidence="14" type="ordered locus">Fbal_2730</name>
</gene>
<dbReference type="PRINTS" id="PR00723">
    <property type="entry name" value="SUBTILISIN"/>
</dbReference>
<evidence type="ECO:0000313" key="15">
    <source>
        <dbReference type="Proteomes" id="UP000006683"/>
    </source>
</evidence>
<dbReference type="STRING" id="550540.Fbal_2730"/>